<dbReference type="InterPro" id="IPR006462">
    <property type="entry name" value="MS5"/>
</dbReference>
<dbReference type="PANTHER" id="PTHR31260:SF28">
    <property type="entry name" value="CYSTATIN DOMAIN PROTEIN"/>
    <property type="match status" value="1"/>
</dbReference>
<dbReference type="OrthoDB" id="1475445at2759"/>
<dbReference type="AlphaFoldDB" id="A0A834HHN7"/>
<comment type="caution">
    <text evidence="1">The sequence shown here is derived from an EMBL/GenBank/DDBJ whole genome shotgun (WGS) entry which is preliminary data.</text>
</comment>
<accession>A0A834HHN7</accession>
<reference evidence="1" key="1">
    <citation type="submission" date="2019-11" db="EMBL/GenBank/DDBJ databases">
        <authorList>
            <person name="Liu Y."/>
            <person name="Hou J."/>
            <person name="Li T.-Q."/>
            <person name="Guan C.-H."/>
            <person name="Wu X."/>
            <person name="Wu H.-Z."/>
            <person name="Ling F."/>
            <person name="Zhang R."/>
            <person name="Shi X.-G."/>
            <person name="Ren J.-P."/>
            <person name="Chen E.-F."/>
            <person name="Sun J.-M."/>
        </authorList>
    </citation>
    <scope>NUCLEOTIDE SEQUENCE</scope>
    <source>
        <strain evidence="1">Adult_tree_wgs_1</strain>
        <tissue evidence="1">Leaves</tissue>
    </source>
</reference>
<sequence>MEALIRRSDVWISNTKRREYDHQDREKFRAYLEQSRKTEGYEVTISPRGGVYGGVLPMDMTKERRYQDYDMCAQLAIDKYSSTFKEQLGLEFVNVLFVTGRISCFMTFYITFEAKDLADEGMVKTYQTEVLMGLRTGVWNVRAMRLKPGRDEQGKINPSPLFPPYNFAYRTSKEVAILKEDGSGKTRNLSTILHLPRATKDQGAHWNPAESEPAAKELIPISGDSIAVVDPNAMQGPCLRGSTLTPDSLSPTVDKKDFVAEDDFVAGDGICRGVLKRVLEKCPKLIVRS</sequence>
<gene>
    <name evidence="1" type="ORF">RHSIM_Rhsim01G0035000</name>
</gene>
<organism evidence="1 2">
    <name type="scientific">Rhododendron simsii</name>
    <name type="common">Sims's rhododendron</name>
    <dbReference type="NCBI Taxonomy" id="118357"/>
    <lineage>
        <taxon>Eukaryota</taxon>
        <taxon>Viridiplantae</taxon>
        <taxon>Streptophyta</taxon>
        <taxon>Embryophyta</taxon>
        <taxon>Tracheophyta</taxon>
        <taxon>Spermatophyta</taxon>
        <taxon>Magnoliopsida</taxon>
        <taxon>eudicotyledons</taxon>
        <taxon>Gunneridae</taxon>
        <taxon>Pentapetalae</taxon>
        <taxon>asterids</taxon>
        <taxon>Ericales</taxon>
        <taxon>Ericaceae</taxon>
        <taxon>Ericoideae</taxon>
        <taxon>Rhodoreae</taxon>
        <taxon>Rhododendron</taxon>
    </lineage>
</organism>
<name>A0A834HHN7_RHOSS</name>
<keyword evidence="2" id="KW-1185">Reference proteome</keyword>
<proteinExistence type="predicted"/>
<dbReference type="Gene3D" id="3.10.450.10">
    <property type="match status" value="1"/>
</dbReference>
<dbReference type="Proteomes" id="UP000626092">
    <property type="component" value="Unassembled WGS sequence"/>
</dbReference>
<protein>
    <submittedName>
        <fullName evidence="1">Uncharacterized protein</fullName>
    </submittedName>
</protein>
<dbReference type="PANTHER" id="PTHR31260">
    <property type="entry name" value="CYSTATIN/MONELLIN SUPERFAMILY PROTEIN"/>
    <property type="match status" value="1"/>
</dbReference>
<dbReference type="EMBL" id="WJXA01000001">
    <property type="protein sequence ID" value="KAF7154384.1"/>
    <property type="molecule type" value="Genomic_DNA"/>
</dbReference>
<evidence type="ECO:0000313" key="1">
    <source>
        <dbReference type="EMBL" id="KAF7154384.1"/>
    </source>
</evidence>
<evidence type="ECO:0000313" key="2">
    <source>
        <dbReference type="Proteomes" id="UP000626092"/>
    </source>
</evidence>